<evidence type="ECO:0000313" key="1">
    <source>
        <dbReference type="EMBL" id="CAD8814058.1"/>
    </source>
</evidence>
<organism evidence="1">
    <name type="scientific">Ostreococcus mediterraneus</name>
    <dbReference type="NCBI Taxonomy" id="1486918"/>
    <lineage>
        <taxon>Eukaryota</taxon>
        <taxon>Viridiplantae</taxon>
        <taxon>Chlorophyta</taxon>
        <taxon>Mamiellophyceae</taxon>
        <taxon>Mamiellales</taxon>
        <taxon>Bathycoccaceae</taxon>
        <taxon>Ostreococcus</taxon>
    </lineage>
</organism>
<proteinExistence type="predicted"/>
<name>A0A7S1EMU0_9CHLO</name>
<accession>A0A7S1EMU0</accession>
<sequence>MKCFLCMRDHGYALPPNEVDAAVEWASQVPRGNTIPVKDHLKSRTKEGVMEAIKVARREYYLKWKRTNRWRSAANQVARIRALDVQDVADDDDHADDVLKLLLAMQEVWESDGELFASE</sequence>
<dbReference type="EMBL" id="HBFO01007358">
    <property type="protein sequence ID" value="CAD8814058.1"/>
    <property type="molecule type" value="Transcribed_RNA"/>
</dbReference>
<reference evidence="1" key="1">
    <citation type="submission" date="2021-01" db="EMBL/GenBank/DDBJ databases">
        <authorList>
            <person name="Corre E."/>
            <person name="Pelletier E."/>
            <person name="Niang G."/>
            <person name="Scheremetjew M."/>
            <person name="Finn R."/>
            <person name="Kale V."/>
            <person name="Holt S."/>
            <person name="Cochrane G."/>
            <person name="Meng A."/>
            <person name="Brown T."/>
            <person name="Cohen L."/>
        </authorList>
    </citation>
    <scope>NUCLEOTIDE SEQUENCE</scope>
    <source>
        <strain evidence="1">Clade-D-RCC1621</strain>
    </source>
</reference>
<gene>
    <name evidence="1" type="ORF">OMED0930_LOCUS5175</name>
</gene>
<dbReference type="AlphaFoldDB" id="A0A7S1EMU0"/>
<protein>
    <submittedName>
        <fullName evidence="1">Uncharacterized protein</fullName>
    </submittedName>
</protein>